<feature type="domain" description="HTH merR-type" evidence="1">
    <location>
        <begin position="3"/>
        <end position="72"/>
    </location>
</feature>
<dbReference type="Gene3D" id="1.10.1240.10">
    <property type="entry name" value="Methionine synthase domain"/>
    <property type="match status" value="1"/>
</dbReference>
<dbReference type="Proteomes" id="UP001231587">
    <property type="component" value="Unassembled WGS sequence"/>
</dbReference>
<dbReference type="GO" id="GO:0046872">
    <property type="term" value="F:metal ion binding"/>
    <property type="evidence" value="ECO:0007669"/>
    <property type="project" value="InterPro"/>
</dbReference>
<proteinExistence type="predicted"/>
<dbReference type="OrthoDB" id="9800334at2"/>
<reference evidence="2" key="1">
    <citation type="submission" date="2021-03" db="EMBL/GenBank/DDBJ databases">
        <title>Genomic Encyclopedia of Type Strains, Phase IV (KMG-IV): sequencing the most valuable type-strain genomes for metagenomic binning, comparative biology and taxonomic classification.</title>
        <authorList>
            <person name="Goeker M."/>
        </authorList>
    </citation>
    <scope>NUCLEOTIDE SEQUENCE</scope>
    <source>
        <strain evidence="2">DSM 15523</strain>
        <strain evidence="3 5">DSM 16476</strain>
    </source>
</reference>
<evidence type="ECO:0000313" key="5">
    <source>
        <dbReference type="Proteomes" id="UP001231587"/>
    </source>
</evidence>
<dbReference type="InterPro" id="IPR036594">
    <property type="entry name" value="Meth_synthase_dom"/>
</dbReference>
<dbReference type="GO" id="GO:0003677">
    <property type="term" value="F:DNA binding"/>
    <property type="evidence" value="ECO:0007669"/>
    <property type="project" value="UniProtKB-KW"/>
</dbReference>
<dbReference type="InterPro" id="IPR036724">
    <property type="entry name" value="Cobalamin-bd_sf"/>
</dbReference>
<dbReference type="PROSITE" id="PS50937">
    <property type="entry name" value="HTH_MERR_2"/>
    <property type="match status" value="1"/>
</dbReference>
<evidence type="ECO:0000313" key="3">
    <source>
        <dbReference type="EMBL" id="MDQ0334346.1"/>
    </source>
</evidence>
<gene>
    <name evidence="2" type="ORF">J2Z56_000107</name>
    <name evidence="3" type="ORF">J2Z57_000773</name>
</gene>
<dbReference type="Proteomes" id="UP001138672">
    <property type="component" value="Unassembled WGS sequence"/>
</dbReference>
<dbReference type="SUPFAM" id="SSF52242">
    <property type="entry name" value="Cobalamin (vitamin B12)-binding domain"/>
    <property type="match status" value="1"/>
</dbReference>
<dbReference type="Pfam" id="PF02607">
    <property type="entry name" value="B12-binding_2"/>
    <property type="match status" value="1"/>
</dbReference>
<dbReference type="Gene3D" id="1.10.1660.10">
    <property type="match status" value="1"/>
</dbReference>
<sequence>MSNYTMAQIVSLTGIKSHTLRKWESRYNFLEPLRTDTNIRYYTDEQLKKLLNIGILTRNGYRISKIDGMSEADMHAQVSKILLEGSPEDEISALILSVMTLNEDEFDRTVNAEIIKTGLISTITGLIYPFLAQVGVLWGVNKVMPAQEHFISNLIRQKIFTAIELLPKPLANAPKAVLFLTENENHEIGLLLASYIAQKIGWRVYYLGQNVPIENLKMVADITKPDVLVTMFIVQTAKTIETRLRNLSSQLDVPIIVSGYVENAESLTSISEQIHYLSRPDEFIPLLNTIKAQ</sequence>
<dbReference type="Pfam" id="PF13411">
    <property type="entry name" value="MerR_1"/>
    <property type="match status" value="1"/>
</dbReference>
<keyword evidence="5" id="KW-1185">Reference proteome</keyword>
<keyword evidence="2" id="KW-0238">DNA-binding</keyword>
<evidence type="ECO:0000313" key="2">
    <source>
        <dbReference type="EMBL" id="MBP1838211.1"/>
    </source>
</evidence>
<dbReference type="InterPro" id="IPR000551">
    <property type="entry name" value="MerR-type_HTH_dom"/>
</dbReference>
<dbReference type="EMBL" id="JAGGJQ010000001">
    <property type="protein sequence ID" value="MBP1838211.1"/>
    <property type="molecule type" value="Genomic_DNA"/>
</dbReference>
<dbReference type="SMART" id="SM00422">
    <property type="entry name" value="HTH_MERR"/>
    <property type="match status" value="1"/>
</dbReference>
<dbReference type="AlphaFoldDB" id="A0A9X0YHD6"/>
<protein>
    <submittedName>
        <fullName evidence="2">DNA-binding transcriptional MerR regulator</fullName>
    </submittedName>
</protein>
<organism evidence="2 4">
    <name type="scientific">Formosa algae</name>
    <dbReference type="NCBI Taxonomy" id="225843"/>
    <lineage>
        <taxon>Bacteria</taxon>
        <taxon>Pseudomonadati</taxon>
        <taxon>Bacteroidota</taxon>
        <taxon>Flavobacteriia</taxon>
        <taxon>Flavobacteriales</taxon>
        <taxon>Flavobacteriaceae</taxon>
        <taxon>Formosa</taxon>
    </lineage>
</organism>
<evidence type="ECO:0000259" key="1">
    <source>
        <dbReference type="PROSITE" id="PS50937"/>
    </source>
</evidence>
<dbReference type="EMBL" id="JAUSUU010000002">
    <property type="protein sequence ID" value="MDQ0334346.1"/>
    <property type="molecule type" value="Genomic_DNA"/>
</dbReference>
<dbReference type="GO" id="GO:0006355">
    <property type="term" value="P:regulation of DNA-templated transcription"/>
    <property type="evidence" value="ECO:0007669"/>
    <property type="project" value="InterPro"/>
</dbReference>
<name>A0A9X0YHD6_9FLAO</name>
<dbReference type="RefSeq" id="WP_057781099.1">
    <property type="nucleotide sequence ID" value="NZ_JAGGJQ010000001.1"/>
</dbReference>
<dbReference type="GO" id="GO:0031419">
    <property type="term" value="F:cobalamin binding"/>
    <property type="evidence" value="ECO:0007669"/>
    <property type="project" value="InterPro"/>
</dbReference>
<dbReference type="InterPro" id="IPR009061">
    <property type="entry name" value="DNA-bd_dom_put_sf"/>
</dbReference>
<accession>A0A9X0YHD6</accession>
<dbReference type="CDD" id="cd01104">
    <property type="entry name" value="HTH_MlrA-CarA"/>
    <property type="match status" value="1"/>
</dbReference>
<evidence type="ECO:0000313" key="4">
    <source>
        <dbReference type="Proteomes" id="UP001138672"/>
    </source>
</evidence>
<comment type="caution">
    <text evidence="2">The sequence shown here is derived from an EMBL/GenBank/DDBJ whole genome shotgun (WGS) entry which is preliminary data.</text>
</comment>
<dbReference type="SUPFAM" id="SSF46955">
    <property type="entry name" value="Putative DNA-binding domain"/>
    <property type="match status" value="1"/>
</dbReference>
<dbReference type="Gene3D" id="3.40.50.280">
    <property type="entry name" value="Cobalamin-binding domain"/>
    <property type="match status" value="1"/>
</dbReference>
<dbReference type="InterPro" id="IPR003759">
    <property type="entry name" value="Cbl-bd_cap"/>
</dbReference>